<dbReference type="GO" id="GO:0003700">
    <property type="term" value="F:DNA-binding transcription factor activity"/>
    <property type="evidence" value="ECO:0007669"/>
    <property type="project" value="InterPro"/>
</dbReference>
<dbReference type="SUPFAM" id="SSF46689">
    <property type="entry name" value="Homeodomain-like"/>
    <property type="match status" value="2"/>
</dbReference>
<dbReference type="OrthoDB" id="2060755at2"/>
<keyword evidence="2" id="KW-0238">DNA-binding</keyword>
<dbReference type="EMBL" id="VOBR01000008">
    <property type="protein sequence ID" value="TWP51653.1"/>
    <property type="molecule type" value="Genomic_DNA"/>
</dbReference>
<gene>
    <name evidence="5" type="ORF">FKR81_15395</name>
</gene>
<comment type="caution">
    <text evidence="5">The sequence shown here is derived from an EMBL/GenBank/DDBJ whole genome shotgun (WGS) entry which is preliminary data.</text>
</comment>
<dbReference type="InterPro" id="IPR009057">
    <property type="entry name" value="Homeodomain-like_sf"/>
</dbReference>
<keyword evidence="1" id="KW-0805">Transcription regulation</keyword>
<dbReference type="SMART" id="SM00342">
    <property type="entry name" value="HTH_ARAC"/>
    <property type="match status" value="1"/>
</dbReference>
<proteinExistence type="predicted"/>
<evidence type="ECO:0000259" key="4">
    <source>
        <dbReference type="PROSITE" id="PS01124"/>
    </source>
</evidence>
<evidence type="ECO:0000313" key="5">
    <source>
        <dbReference type="EMBL" id="TWP51653.1"/>
    </source>
</evidence>
<evidence type="ECO:0000313" key="6">
    <source>
        <dbReference type="Proteomes" id="UP000316639"/>
    </source>
</evidence>
<dbReference type="InterPro" id="IPR018060">
    <property type="entry name" value="HTH_AraC"/>
</dbReference>
<evidence type="ECO:0000256" key="2">
    <source>
        <dbReference type="ARBA" id="ARBA00023125"/>
    </source>
</evidence>
<accession>A0A563EVH2</accession>
<keyword evidence="3" id="KW-0804">Transcription</keyword>
<dbReference type="InterPro" id="IPR050204">
    <property type="entry name" value="AraC_XylS_family_regulators"/>
</dbReference>
<reference evidence="5 6" key="1">
    <citation type="submission" date="2019-07" db="EMBL/GenBank/DDBJ databases">
        <title>Lentzea xizangensis sp. nov., isolated from Qinghai-Tibetan Plateau Soils.</title>
        <authorList>
            <person name="Huang J."/>
        </authorList>
    </citation>
    <scope>NUCLEOTIDE SEQUENCE [LARGE SCALE GENOMIC DNA]</scope>
    <source>
        <strain evidence="5 6">FXJ1.1311</strain>
    </source>
</reference>
<dbReference type="GO" id="GO:0043565">
    <property type="term" value="F:sequence-specific DNA binding"/>
    <property type="evidence" value="ECO:0007669"/>
    <property type="project" value="InterPro"/>
</dbReference>
<dbReference type="AlphaFoldDB" id="A0A563EVH2"/>
<dbReference type="Proteomes" id="UP000316639">
    <property type="component" value="Unassembled WGS sequence"/>
</dbReference>
<evidence type="ECO:0000256" key="1">
    <source>
        <dbReference type="ARBA" id="ARBA00023015"/>
    </source>
</evidence>
<sequence>MTPEDLTHLRRARDFMDREYARPLDVPTMARAALMSPSHFSRQFRAAYGETPYGYLMTRRIERAKALLRRGDLSVTEVCMEVGCTSLGSFSARFTELVGESPRAYRARSHEAVARVPACIAKGMTRPSRNGEARGRPAS</sequence>
<dbReference type="Pfam" id="PF12833">
    <property type="entry name" value="HTH_18"/>
    <property type="match status" value="1"/>
</dbReference>
<dbReference type="Gene3D" id="1.10.10.60">
    <property type="entry name" value="Homeodomain-like"/>
    <property type="match status" value="2"/>
</dbReference>
<dbReference type="PROSITE" id="PS01124">
    <property type="entry name" value="HTH_ARAC_FAMILY_2"/>
    <property type="match status" value="1"/>
</dbReference>
<organism evidence="5 6">
    <name type="scientific">Lentzea tibetensis</name>
    <dbReference type="NCBI Taxonomy" id="2591470"/>
    <lineage>
        <taxon>Bacteria</taxon>
        <taxon>Bacillati</taxon>
        <taxon>Actinomycetota</taxon>
        <taxon>Actinomycetes</taxon>
        <taxon>Pseudonocardiales</taxon>
        <taxon>Pseudonocardiaceae</taxon>
        <taxon>Lentzea</taxon>
    </lineage>
</organism>
<protein>
    <submittedName>
        <fullName evidence="5">Helix-turn-helix transcriptional regulator</fullName>
    </submittedName>
</protein>
<feature type="domain" description="HTH araC/xylS-type" evidence="4">
    <location>
        <begin position="10"/>
        <end position="108"/>
    </location>
</feature>
<keyword evidence="6" id="KW-1185">Reference proteome</keyword>
<evidence type="ECO:0000256" key="3">
    <source>
        <dbReference type="ARBA" id="ARBA00023163"/>
    </source>
</evidence>
<dbReference type="PANTHER" id="PTHR46796">
    <property type="entry name" value="HTH-TYPE TRANSCRIPTIONAL ACTIVATOR RHAS-RELATED"/>
    <property type="match status" value="1"/>
</dbReference>
<name>A0A563EVH2_9PSEU</name>